<dbReference type="CDD" id="cd00093">
    <property type="entry name" value="HTH_XRE"/>
    <property type="match status" value="1"/>
</dbReference>
<keyword evidence="4" id="KW-1185">Reference proteome</keyword>
<dbReference type="Pfam" id="PF19054">
    <property type="entry name" value="DUF5753"/>
    <property type="match status" value="1"/>
</dbReference>
<feature type="domain" description="HTH cro/C1-type" evidence="2">
    <location>
        <begin position="29"/>
        <end position="83"/>
    </location>
</feature>
<evidence type="ECO:0000313" key="4">
    <source>
        <dbReference type="Proteomes" id="UP000611640"/>
    </source>
</evidence>
<dbReference type="RefSeq" id="WP_203961641.1">
    <property type="nucleotide sequence ID" value="NZ_AP023355.1"/>
</dbReference>
<proteinExistence type="predicted"/>
<feature type="region of interest" description="Disordered" evidence="1">
    <location>
        <begin position="1"/>
        <end position="20"/>
    </location>
</feature>
<sequence>MAKRRVSVQRDESGKPKPTMRAQWLGTGLRRLRESQKITLEEAGDYLQRDGSTLSRMEKGVYPARTPDVLALLDLYGVHDATQRDFLLKLSRDVVEPGWWDQYQADADTTLIDLAWLEARARTIGSYHQMVLPGLLQTAEYARATILAADWTATETQLSRWLELRLARQQVLTRESPLDYVTILDEAAIRRVVGGRGIMAEQLQHLIALARESTVDIRVVPFEAGEHASPDGSFYICDMADPFPAVGYLDTLAGALYVEADTVDRFKSVFDRLLVTALDARESIALIETAAKDLE</sequence>
<name>A0A7R7HXF2_9ACTN</name>
<dbReference type="Gene3D" id="1.10.260.40">
    <property type="entry name" value="lambda repressor-like DNA-binding domains"/>
    <property type="match status" value="1"/>
</dbReference>
<gene>
    <name evidence="3" type="ORF">Athai_25170</name>
</gene>
<reference evidence="3 4" key="1">
    <citation type="submission" date="2020-08" db="EMBL/GenBank/DDBJ databases">
        <title>Whole genome shotgun sequence of Actinocatenispora thailandica NBRC 105041.</title>
        <authorList>
            <person name="Komaki H."/>
            <person name="Tamura T."/>
        </authorList>
    </citation>
    <scope>NUCLEOTIDE SEQUENCE [LARGE SCALE GENOMIC DNA]</scope>
    <source>
        <strain evidence="3 4">NBRC 105041</strain>
    </source>
</reference>
<evidence type="ECO:0000259" key="2">
    <source>
        <dbReference type="PROSITE" id="PS50943"/>
    </source>
</evidence>
<dbReference type="InterPro" id="IPR001387">
    <property type="entry name" value="Cro/C1-type_HTH"/>
</dbReference>
<dbReference type="KEGG" id="atl:Athai_25170"/>
<dbReference type="EMBL" id="AP023355">
    <property type="protein sequence ID" value="BCJ35014.1"/>
    <property type="molecule type" value="Genomic_DNA"/>
</dbReference>
<dbReference type="GO" id="GO:0003677">
    <property type="term" value="F:DNA binding"/>
    <property type="evidence" value="ECO:0007669"/>
    <property type="project" value="InterPro"/>
</dbReference>
<evidence type="ECO:0000256" key="1">
    <source>
        <dbReference type="SAM" id="MobiDB-lite"/>
    </source>
</evidence>
<organism evidence="3 4">
    <name type="scientific">Actinocatenispora thailandica</name>
    <dbReference type="NCBI Taxonomy" id="227318"/>
    <lineage>
        <taxon>Bacteria</taxon>
        <taxon>Bacillati</taxon>
        <taxon>Actinomycetota</taxon>
        <taxon>Actinomycetes</taxon>
        <taxon>Micromonosporales</taxon>
        <taxon>Micromonosporaceae</taxon>
        <taxon>Actinocatenispora</taxon>
    </lineage>
</organism>
<dbReference type="SMART" id="SM00530">
    <property type="entry name" value="HTH_XRE"/>
    <property type="match status" value="1"/>
</dbReference>
<dbReference type="Proteomes" id="UP000611640">
    <property type="component" value="Chromosome"/>
</dbReference>
<dbReference type="Pfam" id="PF13560">
    <property type="entry name" value="HTH_31"/>
    <property type="match status" value="1"/>
</dbReference>
<dbReference type="InterPro" id="IPR010982">
    <property type="entry name" value="Lambda_DNA-bd_dom_sf"/>
</dbReference>
<dbReference type="InterPro" id="IPR043917">
    <property type="entry name" value="DUF5753"/>
</dbReference>
<evidence type="ECO:0000313" key="3">
    <source>
        <dbReference type="EMBL" id="BCJ35014.1"/>
    </source>
</evidence>
<protein>
    <submittedName>
        <fullName evidence="3">Transcriptional regulator</fullName>
    </submittedName>
</protein>
<dbReference type="SUPFAM" id="SSF47413">
    <property type="entry name" value="lambda repressor-like DNA-binding domains"/>
    <property type="match status" value="1"/>
</dbReference>
<dbReference type="AlphaFoldDB" id="A0A7R7HXF2"/>
<dbReference type="PROSITE" id="PS50943">
    <property type="entry name" value="HTH_CROC1"/>
    <property type="match status" value="1"/>
</dbReference>
<accession>A0A7R7HXF2</accession>